<reference evidence="3" key="1">
    <citation type="submission" date="2024-06" db="EMBL/GenBank/DDBJ databases">
        <title>Streptomyces sp. strain HUAS MG91 genome sequences.</title>
        <authorList>
            <person name="Mo P."/>
        </authorList>
    </citation>
    <scope>NUCLEOTIDE SEQUENCE</scope>
    <source>
        <strain evidence="3">HUAS MG91</strain>
    </source>
</reference>
<evidence type="ECO:0000313" key="3">
    <source>
        <dbReference type="EMBL" id="XCJ72629.1"/>
    </source>
</evidence>
<accession>A0AAU8IXV1</accession>
<organism evidence="3">
    <name type="scientific">Streptomyces tabacisoli</name>
    <dbReference type="NCBI Taxonomy" id="3156398"/>
    <lineage>
        <taxon>Bacteria</taxon>
        <taxon>Bacillati</taxon>
        <taxon>Actinomycetota</taxon>
        <taxon>Actinomycetes</taxon>
        <taxon>Kitasatosporales</taxon>
        <taxon>Streptomycetaceae</taxon>
        <taxon>Streptomyces</taxon>
    </lineage>
</organism>
<evidence type="ECO:0000256" key="1">
    <source>
        <dbReference type="SAM" id="MobiDB-lite"/>
    </source>
</evidence>
<dbReference type="KEGG" id="stac:ABII15_22895"/>
<sequence>MGSAAAESSGVPGLPFWVSHDDRADSDREFDDDGDTMGLFRDDDPDVRLRNVPLGPLRKNLAAAVDALQEVFAEAAARGGPLPLREAHLSFSVTASGGVQFIGSAQIQRGHGITLVFKQ</sequence>
<dbReference type="Pfam" id="PF24393">
    <property type="entry name" value="Pepco"/>
    <property type="match status" value="1"/>
</dbReference>
<protein>
    <recommendedName>
        <fullName evidence="2">Pepco domain-containing protein</fullName>
    </recommendedName>
</protein>
<gene>
    <name evidence="3" type="ORF">ABII15_22895</name>
</gene>
<evidence type="ECO:0000259" key="2">
    <source>
        <dbReference type="Pfam" id="PF24393"/>
    </source>
</evidence>
<feature type="domain" description="Pepco" evidence="2">
    <location>
        <begin position="17"/>
        <end position="118"/>
    </location>
</feature>
<dbReference type="AlphaFoldDB" id="A0AAU8IXV1"/>
<dbReference type="EMBL" id="CP159534">
    <property type="protein sequence ID" value="XCJ72629.1"/>
    <property type="molecule type" value="Genomic_DNA"/>
</dbReference>
<name>A0AAU8IXV1_9ACTN</name>
<dbReference type="RefSeq" id="WP_353944183.1">
    <property type="nucleotide sequence ID" value="NZ_CP159534.1"/>
</dbReference>
<proteinExistence type="predicted"/>
<feature type="region of interest" description="Disordered" evidence="1">
    <location>
        <begin position="1"/>
        <end position="20"/>
    </location>
</feature>
<dbReference type="InterPro" id="IPR056947">
    <property type="entry name" value="Pepco_dom"/>
</dbReference>